<keyword evidence="2" id="KW-0472">Membrane</keyword>
<dbReference type="GeneID" id="83219485"/>
<evidence type="ECO:0000313" key="3">
    <source>
        <dbReference type="EMBL" id="KAJ8652284.1"/>
    </source>
</evidence>
<proteinExistence type="predicted"/>
<feature type="transmembrane region" description="Helical" evidence="2">
    <location>
        <begin position="6"/>
        <end position="25"/>
    </location>
</feature>
<keyword evidence="4" id="KW-1185">Reference proteome</keyword>
<evidence type="ECO:0000256" key="2">
    <source>
        <dbReference type="SAM" id="Phobius"/>
    </source>
</evidence>
<feature type="compositionally biased region" description="Pro residues" evidence="1">
    <location>
        <begin position="308"/>
        <end position="326"/>
    </location>
</feature>
<dbReference type="EMBL" id="JARTCD010000111">
    <property type="protein sequence ID" value="KAJ8652284.1"/>
    <property type="molecule type" value="Genomic_DNA"/>
</dbReference>
<sequence length="563" mass="59383">MPYFWLFATVAAFASGPLCPFVLLFACILQLLIAFPVTVASLFCLFMFYVFFRDPLLAVWRCLVDFWVWWSSDLDPRTLKAMRDNDEATKFVMEARAYWKVVDLAGAPLYDVVAIEGPAADEIVSARGDESVFGVAPVFGDVSFAPVVGRSGEDVSALGVASASAFVGVDGVRSSGVDGVRGSVVGDGVSFPAAAATAYDDVEALGAGAADVGHVLDAVPGDDDVAAAFGVGEGDAMDELAFLFLHLSVDDPLDEDTYMAPPFDWRYVEPTDMMELDDDLLSFMSVHLENSPFYQDDDDPIIIDMPSPLIPSRPATPPPSPPPSPTPIHMEVDTTSTSPIVTATAPTTTITNTATTTTTMPTDTPATTTITNTDINPITTHPATAIATSPPPSPPLNSTMSLIFSRIQQLRTRTTPSSNSATSSATATMPTTNATVSTSSRSIVNNNMPPPPSRPRRITLTVTPPTSSSTSTATSTPSSSIVRPDMPPPPPRRPRATATPSSSFRLSSSSSSSSSSATATTSTPRESAQTQQQQQPTTTTTSATPTPPLPSDVLEAQKALGLD</sequence>
<dbReference type="AlphaFoldDB" id="A0AAD7URM7"/>
<feature type="region of interest" description="Disordered" evidence="1">
    <location>
        <begin position="308"/>
        <end position="329"/>
    </location>
</feature>
<feature type="compositionally biased region" description="Low complexity" evidence="1">
    <location>
        <begin position="496"/>
        <end position="544"/>
    </location>
</feature>
<gene>
    <name evidence="3" type="ORF">O0I10_012097</name>
</gene>
<reference evidence="3 4" key="1">
    <citation type="submission" date="2023-03" db="EMBL/GenBank/DDBJ databases">
        <title>Genome sequence of Lichtheimia ornata CBS 291.66.</title>
        <authorList>
            <person name="Mohabir J.T."/>
            <person name="Shea T.P."/>
            <person name="Kurbessoian T."/>
            <person name="Berby B."/>
            <person name="Fontaine J."/>
            <person name="Livny J."/>
            <person name="Gnirke A."/>
            <person name="Stajich J.E."/>
            <person name="Cuomo C.A."/>
        </authorList>
    </citation>
    <scope>NUCLEOTIDE SEQUENCE [LARGE SCALE GENOMIC DNA]</scope>
    <source>
        <strain evidence="3">CBS 291.66</strain>
    </source>
</reference>
<dbReference type="RefSeq" id="XP_058337198.1">
    <property type="nucleotide sequence ID" value="XM_058492044.1"/>
</dbReference>
<evidence type="ECO:0000313" key="4">
    <source>
        <dbReference type="Proteomes" id="UP001234581"/>
    </source>
</evidence>
<feature type="compositionally biased region" description="Low complexity" evidence="1">
    <location>
        <begin position="411"/>
        <end position="439"/>
    </location>
</feature>
<evidence type="ECO:0000256" key="1">
    <source>
        <dbReference type="SAM" id="MobiDB-lite"/>
    </source>
</evidence>
<comment type="caution">
    <text evidence="3">The sequence shown here is derived from an EMBL/GenBank/DDBJ whole genome shotgun (WGS) entry which is preliminary data.</text>
</comment>
<protein>
    <submittedName>
        <fullName evidence="3">Uncharacterized protein</fullName>
    </submittedName>
</protein>
<accession>A0AAD7URM7</accession>
<name>A0AAD7URM7_9FUNG</name>
<keyword evidence="2" id="KW-0812">Transmembrane</keyword>
<feature type="compositionally biased region" description="Low complexity" evidence="1">
    <location>
        <begin position="459"/>
        <end position="480"/>
    </location>
</feature>
<feature type="transmembrane region" description="Helical" evidence="2">
    <location>
        <begin position="32"/>
        <end position="52"/>
    </location>
</feature>
<dbReference type="Proteomes" id="UP001234581">
    <property type="component" value="Unassembled WGS sequence"/>
</dbReference>
<feature type="region of interest" description="Disordered" evidence="1">
    <location>
        <begin position="353"/>
        <end position="376"/>
    </location>
</feature>
<feature type="region of interest" description="Disordered" evidence="1">
    <location>
        <begin position="409"/>
        <end position="563"/>
    </location>
</feature>
<keyword evidence="2" id="KW-1133">Transmembrane helix</keyword>
<organism evidence="3 4">
    <name type="scientific">Lichtheimia ornata</name>
    <dbReference type="NCBI Taxonomy" id="688661"/>
    <lineage>
        <taxon>Eukaryota</taxon>
        <taxon>Fungi</taxon>
        <taxon>Fungi incertae sedis</taxon>
        <taxon>Mucoromycota</taxon>
        <taxon>Mucoromycotina</taxon>
        <taxon>Mucoromycetes</taxon>
        <taxon>Mucorales</taxon>
        <taxon>Lichtheimiaceae</taxon>
        <taxon>Lichtheimia</taxon>
    </lineage>
</organism>